<dbReference type="Gene3D" id="3.40.50.150">
    <property type="entry name" value="Vaccinia Virus protein VP39"/>
    <property type="match status" value="1"/>
</dbReference>
<keyword evidence="2" id="KW-0489">Methyltransferase</keyword>
<feature type="domain" description="Methyltransferase type 11" evidence="1">
    <location>
        <begin position="4"/>
        <end position="54"/>
    </location>
</feature>
<dbReference type="InterPro" id="IPR029063">
    <property type="entry name" value="SAM-dependent_MTases_sf"/>
</dbReference>
<proteinExistence type="predicted"/>
<dbReference type="InterPro" id="IPR013216">
    <property type="entry name" value="Methyltransf_11"/>
</dbReference>
<evidence type="ECO:0000313" key="3">
    <source>
        <dbReference type="Proteomes" id="UP000886632"/>
    </source>
</evidence>
<dbReference type="Pfam" id="PF08241">
    <property type="entry name" value="Methyltransf_11"/>
    <property type="match status" value="1"/>
</dbReference>
<sequence length="175" mass="18289">MQAEFLDGAAGALPFADGSVDLVTCERVLQHLDDADAAVREFARVLRPGGRVVVIDSDWATGVIHPGDPEVVSRYQRFSLTQWPNPHSGRLLRSQLLAAGLEVDPDIGSSALVLPDGAFRGGGMMAMSAPAAIASGAVTAEELAGLISGLEAAAEHGRAFFSVTMFAVLGRRPAH</sequence>
<organism evidence="2 3">
    <name type="scientific">Candidatus Phosphoribacter hodrii</name>
    <dbReference type="NCBI Taxonomy" id="2953743"/>
    <lineage>
        <taxon>Bacteria</taxon>
        <taxon>Bacillati</taxon>
        <taxon>Actinomycetota</taxon>
        <taxon>Actinomycetes</taxon>
        <taxon>Micrococcales</taxon>
        <taxon>Dermatophilaceae</taxon>
        <taxon>Candidatus Phosphoribacter</taxon>
    </lineage>
</organism>
<name>A0A9D7TAJ5_9MICO</name>
<dbReference type="SUPFAM" id="SSF53335">
    <property type="entry name" value="S-adenosyl-L-methionine-dependent methyltransferases"/>
    <property type="match status" value="1"/>
</dbReference>
<dbReference type="EMBL" id="JADKGK010000019">
    <property type="protein sequence ID" value="MBL0003909.1"/>
    <property type="molecule type" value="Genomic_DNA"/>
</dbReference>
<dbReference type="GO" id="GO:0008757">
    <property type="term" value="F:S-adenosylmethionine-dependent methyltransferase activity"/>
    <property type="evidence" value="ECO:0007669"/>
    <property type="project" value="InterPro"/>
</dbReference>
<evidence type="ECO:0000259" key="1">
    <source>
        <dbReference type="Pfam" id="PF08241"/>
    </source>
</evidence>
<dbReference type="PANTHER" id="PTHR42912">
    <property type="entry name" value="METHYLTRANSFERASE"/>
    <property type="match status" value="1"/>
</dbReference>
<dbReference type="InterPro" id="IPR050508">
    <property type="entry name" value="Methyltransf_Superfamily"/>
</dbReference>
<comment type="caution">
    <text evidence="2">The sequence shown here is derived from an EMBL/GenBank/DDBJ whole genome shotgun (WGS) entry which is preliminary data.</text>
</comment>
<gene>
    <name evidence="2" type="ORF">IPP00_07935</name>
</gene>
<dbReference type="CDD" id="cd02440">
    <property type="entry name" value="AdoMet_MTases"/>
    <property type="match status" value="1"/>
</dbReference>
<dbReference type="AlphaFoldDB" id="A0A9D7TAJ5"/>
<evidence type="ECO:0000313" key="2">
    <source>
        <dbReference type="EMBL" id="MBL0003909.1"/>
    </source>
</evidence>
<accession>A0A9D7TAJ5</accession>
<keyword evidence="2" id="KW-0808">Transferase</keyword>
<reference evidence="2" key="1">
    <citation type="submission" date="2020-10" db="EMBL/GenBank/DDBJ databases">
        <title>Connecting structure to function with the recovery of over 1000 high-quality activated sludge metagenome-assembled genomes encoding full-length rRNA genes using long-read sequencing.</title>
        <authorList>
            <person name="Singleton C.M."/>
            <person name="Petriglieri F."/>
            <person name="Kristensen J.M."/>
            <person name="Kirkegaard R.H."/>
            <person name="Michaelsen T.Y."/>
            <person name="Andersen M.H."/>
            <person name="Karst S.M."/>
            <person name="Dueholm M.S."/>
            <person name="Nielsen P.H."/>
            <person name="Albertsen M."/>
        </authorList>
    </citation>
    <scope>NUCLEOTIDE SEQUENCE</scope>
    <source>
        <strain evidence="2">Ribe_18-Q3-R11-54_MAXAC.001</strain>
    </source>
</reference>
<dbReference type="PANTHER" id="PTHR42912:SF93">
    <property type="entry name" value="N6-ADENOSINE-METHYLTRANSFERASE TMT1A"/>
    <property type="match status" value="1"/>
</dbReference>
<dbReference type="Proteomes" id="UP000886632">
    <property type="component" value="Unassembled WGS sequence"/>
</dbReference>
<dbReference type="GO" id="GO:0032259">
    <property type="term" value="P:methylation"/>
    <property type="evidence" value="ECO:0007669"/>
    <property type="project" value="UniProtKB-KW"/>
</dbReference>
<protein>
    <submittedName>
        <fullName evidence="2">Methyltransferase domain-containing protein</fullName>
    </submittedName>
</protein>